<organism evidence="6 7">
    <name type="scientific">Muraenolepis orangiensis</name>
    <name type="common">Patagonian moray cod</name>
    <dbReference type="NCBI Taxonomy" id="630683"/>
    <lineage>
        <taxon>Eukaryota</taxon>
        <taxon>Metazoa</taxon>
        <taxon>Chordata</taxon>
        <taxon>Craniata</taxon>
        <taxon>Vertebrata</taxon>
        <taxon>Euteleostomi</taxon>
        <taxon>Actinopterygii</taxon>
        <taxon>Neopterygii</taxon>
        <taxon>Teleostei</taxon>
        <taxon>Neoteleostei</taxon>
        <taxon>Acanthomorphata</taxon>
        <taxon>Zeiogadaria</taxon>
        <taxon>Gadariae</taxon>
        <taxon>Gadiformes</taxon>
        <taxon>Muraenolepidoidei</taxon>
        <taxon>Muraenolepididae</taxon>
        <taxon>Muraenolepis</taxon>
    </lineage>
</organism>
<dbReference type="GO" id="GO:0005730">
    <property type="term" value="C:nucleolus"/>
    <property type="evidence" value="ECO:0007669"/>
    <property type="project" value="UniProtKB-SubCell"/>
</dbReference>
<dbReference type="OrthoDB" id="285729at2759"/>
<comment type="caution">
    <text evidence="6">The sequence shown here is derived from an EMBL/GenBank/DDBJ whole genome shotgun (WGS) entry which is preliminary data.</text>
</comment>
<keyword evidence="7" id="KW-1185">Reference proteome</keyword>
<dbReference type="GO" id="GO:0042273">
    <property type="term" value="P:ribosomal large subunit biogenesis"/>
    <property type="evidence" value="ECO:0007669"/>
    <property type="project" value="TreeGrafter"/>
</dbReference>
<keyword evidence="4" id="KW-0539">Nucleus</keyword>
<dbReference type="AlphaFoldDB" id="A0A9Q0I9I5"/>
<accession>A0A9Q0I9I5</accession>
<dbReference type="Proteomes" id="UP001148018">
    <property type="component" value="Unassembled WGS sequence"/>
</dbReference>
<reference evidence="6" key="1">
    <citation type="submission" date="2022-07" db="EMBL/GenBank/DDBJ databases">
        <title>Chromosome-level genome of Muraenolepis orangiensis.</title>
        <authorList>
            <person name="Kim J."/>
        </authorList>
    </citation>
    <scope>NUCLEOTIDE SEQUENCE</scope>
    <source>
        <strain evidence="6">KU_S4_2022</strain>
        <tissue evidence="6">Muscle</tissue>
    </source>
</reference>
<proteinExistence type="inferred from homology"/>
<protein>
    <recommendedName>
        <fullName evidence="3">Nucleolar protein 16</fullName>
    </recommendedName>
</protein>
<evidence type="ECO:0000256" key="4">
    <source>
        <dbReference type="ARBA" id="ARBA00023242"/>
    </source>
</evidence>
<dbReference type="PANTHER" id="PTHR13243:SF1">
    <property type="entry name" value="NUCLEOLAR PROTEIN 16"/>
    <property type="match status" value="1"/>
</dbReference>
<evidence type="ECO:0000256" key="2">
    <source>
        <dbReference type="ARBA" id="ARBA00008479"/>
    </source>
</evidence>
<gene>
    <name evidence="6" type="ORF">NHX12_009450</name>
</gene>
<dbReference type="PANTHER" id="PTHR13243">
    <property type="entry name" value="HSPC111 PROTEIN-RELATED"/>
    <property type="match status" value="1"/>
</dbReference>
<comment type="subcellular location">
    <subcellularLocation>
        <location evidence="1">Nucleus</location>
        <location evidence="1">Nucleolus</location>
    </subcellularLocation>
</comment>
<evidence type="ECO:0000256" key="1">
    <source>
        <dbReference type="ARBA" id="ARBA00004604"/>
    </source>
</evidence>
<feature type="compositionally biased region" description="Basic residues" evidence="5">
    <location>
        <begin position="1"/>
        <end position="12"/>
    </location>
</feature>
<name>A0A9Q0I9I5_9TELE</name>
<evidence type="ECO:0000313" key="6">
    <source>
        <dbReference type="EMBL" id="KAJ3588596.1"/>
    </source>
</evidence>
<evidence type="ECO:0000256" key="5">
    <source>
        <dbReference type="SAM" id="MobiDB-lite"/>
    </source>
</evidence>
<dbReference type="InterPro" id="IPR019002">
    <property type="entry name" value="Ribosome_biogenesis_Nop16"/>
</dbReference>
<comment type="similarity">
    <text evidence="2">Belongs to the NOP16 family.</text>
</comment>
<feature type="compositionally biased region" description="Basic residues" evidence="5">
    <location>
        <begin position="20"/>
        <end position="30"/>
    </location>
</feature>
<sequence>MPKAKKSSHRKKYDYDKDRKKMKKQFIKKSRPKIEDVNIRHAWDIRKTSHKNLEDMGLAFDPNQALPIKVPVIHKNAVTPVVTKPYVLKKLEEEASRTFEDDKTLSRDLIDFVQHMLREHKEDYKAMARDEQNYYQDTPKQIQRKVNEYKRCHPKHYDAFMQSLAANANTQSGTTTPSSGP</sequence>
<dbReference type="EMBL" id="JANIIK010000115">
    <property type="protein sequence ID" value="KAJ3588596.1"/>
    <property type="molecule type" value="Genomic_DNA"/>
</dbReference>
<feature type="region of interest" description="Disordered" evidence="5">
    <location>
        <begin position="1"/>
        <end position="30"/>
    </location>
</feature>
<dbReference type="Pfam" id="PF09420">
    <property type="entry name" value="Nop16"/>
    <property type="match status" value="1"/>
</dbReference>
<evidence type="ECO:0000256" key="3">
    <source>
        <dbReference type="ARBA" id="ARBA00015522"/>
    </source>
</evidence>
<evidence type="ECO:0000313" key="7">
    <source>
        <dbReference type="Proteomes" id="UP001148018"/>
    </source>
</evidence>